<protein>
    <submittedName>
        <fullName evidence="1">4669_t:CDS:1</fullName>
    </submittedName>
</protein>
<comment type="caution">
    <text evidence="1">The sequence shown here is derived from an EMBL/GenBank/DDBJ whole genome shotgun (WGS) entry which is preliminary data.</text>
</comment>
<reference evidence="1" key="1">
    <citation type="submission" date="2021-06" db="EMBL/GenBank/DDBJ databases">
        <authorList>
            <person name="Kallberg Y."/>
            <person name="Tangrot J."/>
            <person name="Rosling A."/>
        </authorList>
    </citation>
    <scope>NUCLEOTIDE SEQUENCE</scope>
    <source>
        <strain evidence="1">MA461A</strain>
    </source>
</reference>
<dbReference type="Proteomes" id="UP000789920">
    <property type="component" value="Unassembled WGS sequence"/>
</dbReference>
<evidence type="ECO:0000313" key="1">
    <source>
        <dbReference type="EMBL" id="CAG8700974.1"/>
    </source>
</evidence>
<organism evidence="1 2">
    <name type="scientific">Racocetra persica</name>
    <dbReference type="NCBI Taxonomy" id="160502"/>
    <lineage>
        <taxon>Eukaryota</taxon>
        <taxon>Fungi</taxon>
        <taxon>Fungi incertae sedis</taxon>
        <taxon>Mucoromycota</taxon>
        <taxon>Glomeromycotina</taxon>
        <taxon>Glomeromycetes</taxon>
        <taxon>Diversisporales</taxon>
        <taxon>Gigasporaceae</taxon>
        <taxon>Racocetra</taxon>
    </lineage>
</organism>
<evidence type="ECO:0000313" key="2">
    <source>
        <dbReference type="Proteomes" id="UP000789920"/>
    </source>
</evidence>
<proteinExistence type="predicted"/>
<accession>A0ACA9PAN9</accession>
<dbReference type="EMBL" id="CAJVQC010019406">
    <property type="protein sequence ID" value="CAG8700974.1"/>
    <property type="molecule type" value="Genomic_DNA"/>
</dbReference>
<gene>
    <name evidence="1" type="ORF">RPERSI_LOCUS10025</name>
</gene>
<keyword evidence="2" id="KW-1185">Reference proteome</keyword>
<feature type="non-terminal residue" evidence="1">
    <location>
        <position position="1"/>
    </location>
</feature>
<name>A0ACA9PAN9_9GLOM</name>
<sequence>EQLYAILEFNDERGNVQKRLGSEWDEIMIEERDIRRTNEEIILYNEGPVADLILAQEEDNRSISDLFDYYYEKGSCSNIKYNIGEVEDDQRKQLLELLRENPDLCAQDISNTIEFLDRQGDQVPINLAPEINDDLLETRMPLFIEDLHRIGDPAKELCKVEGTSWNQQMDYLCIQIQLCQLDRAILLQHYYQLGERLAMHNWDKEVKREMKD</sequence>